<evidence type="ECO:0000313" key="1">
    <source>
        <dbReference type="EMBL" id="PJO64085.1"/>
    </source>
</evidence>
<proteinExistence type="predicted"/>
<gene>
    <name evidence="1" type="ORF">CWD88_22595</name>
</gene>
<sequence length="94" mass="10801">MRRAPFSSCVAPARSSPVLTGFQRCTGRRARGSRFAPQNFLPSTIDSIFEISVENTDIKNEIFFGMNVRSRYLSRDINCRFEADDFVDLNEWTN</sequence>
<dbReference type="Proteomes" id="UP000231878">
    <property type="component" value="Unassembled WGS sequence"/>
</dbReference>
<protein>
    <submittedName>
        <fullName evidence="1">Uncharacterized protein</fullName>
    </submittedName>
</protein>
<dbReference type="RefSeq" id="WP_004531559.1">
    <property type="nucleotide sequence ID" value="NZ_CWJC01000021.1"/>
</dbReference>
<comment type="caution">
    <text evidence="1">The sequence shown here is derived from an EMBL/GenBank/DDBJ whole genome shotgun (WGS) entry which is preliminary data.</text>
</comment>
<name>A0AAX0U6L3_BURPE</name>
<dbReference type="AlphaFoldDB" id="A0AAX0U6L3"/>
<accession>A0AAX0U6L3</accession>
<evidence type="ECO:0000313" key="2">
    <source>
        <dbReference type="Proteomes" id="UP000231878"/>
    </source>
</evidence>
<dbReference type="EMBL" id="PHRB01000025">
    <property type="protein sequence ID" value="PJO64085.1"/>
    <property type="molecule type" value="Genomic_DNA"/>
</dbReference>
<organism evidence="1 2">
    <name type="scientific">Burkholderia pseudomallei</name>
    <name type="common">Pseudomonas pseudomallei</name>
    <dbReference type="NCBI Taxonomy" id="28450"/>
    <lineage>
        <taxon>Bacteria</taxon>
        <taxon>Pseudomonadati</taxon>
        <taxon>Pseudomonadota</taxon>
        <taxon>Betaproteobacteria</taxon>
        <taxon>Burkholderiales</taxon>
        <taxon>Burkholderiaceae</taxon>
        <taxon>Burkholderia</taxon>
        <taxon>pseudomallei group</taxon>
    </lineage>
</organism>
<reference evidence="1 2" key="1">
    <citation type="submission" date="2017-11" db="EMBL/GenBank/DDBJ databases">
        <title>Molecular characterization of Burkholderia pseudomallei and closely related isolates from Vietnam.</title>
        <authorList>
            <person name="Ustinov D.V."/>
            <person name="Antonov A.S."/>
            <person name="Avdusheva E.F."/>
            <person name="Shpak I.M."/>
            <person name="Zakharova I.B."/>
            <person name="Thi L.A."/>
            <person name="Teteryatnikova N."/>
            <person name="Lopasteyskaya Y.A."/>
            <person name="Kuzyutina J.A."/>
            <person name="Ngo T.N."/>
            <person name="Victorov D.V."/>
        </authorList>
    </citation>
    <scope>NUCLEOTIDE SEQUENCE [LARGE SCALE GENOMIC DNA]</scope>
    <source>
        <strain evidence="1 2">V1512</strain>
    </source>
</reference>